<reference evidence="2" key="2">
    <citation type="submission" date="2022-09" db="EMBL/GenBank/DDBJ databases">
        <title>Biosynthetic gene clusters of Dactylosporangioum fulvum.</title>
        <authorList>
            <person name="Caradec T."/>
        </authorList>
    </citation>
    <scope>NUCLEOTIDE SEQUENCE</scope>
    <source>
        <strain evidence="2">NRRL B-16292</strain>
    </source>
</reference>
<keyword evidence="3" id="KW-1185">Reference proteome</keyword>
<feature type="region of interest" description="Disordered" evidence="1">
    <location>
        <begin position="1"/>
        <end position="24"/>
    </location>
</feature>
<accession>A0ABY5WDR0</accession>
<gene>
    <name evidence="2" type="ORF">Dfulv_20745</name>
</gene>
<sequence>MGIKVTRGVSGPQAGRRGPIHGAPFKRWEQGEVTTAVTRGPARVVQSTRL</sequence>
<evidence type="ECO:0000256" key="1">
    <source>
        <dbReference type="SAM" id="MobiDB-lite"/>
    </source>
</evidence>
<dbReference type="RefSeq" id="WP_259865796.1">
    <property type="nucleotide sequence ID" value="NZ_BAAAST010000003.1"/>
</dbReference>
<evidence type="ECO:0000313" key="3">
    <source>
        <dbReference type="Proteomes" id="UP001059617"/>
    </source>
</evidence>
<dbReference type="EMBL" id="CP073720">
    <property type="protein sequence ID" value="UWP86531.1"/>
    <property type="molecule type" value="Genomic_DNA"/>
</dbReference>
<organism evidence="2 3">
    <name type="scientific">Dactylosporangium fulvum</name>
    <dbReference type="NCBI Taxonomy" id="53359"/>
    <lineage>
        <taxon>Bacteria</taxon>
        <taxon>Bacillati</taxon>
        <taxon>Actinomycetota</taxon>
        <taxon>Actinomycetes</taxon>
        <taxon>Micromonosporales</taxon>
        <taxon>Micromonosporaceae</taxon>
        <taxon>Dactylosporangium</taxon>
    </lineage>
</organism>
<reference evidence="2" key="1">
    <citation type="submission" date="2021-04" db="EMBL/GenBank/DDBJ databases">
        <authorList>
            <person name="Hartkoorn R.C."/>
            <person name="Beaudoing E."/>
            <person name="Hot D."/>
        </authorList>
    </citation>
    <scope>NUCLEOTIDE SEQUENCE</scope>
    <source>
        <strain evidence="2">NRRL B-16292</strain>
    </source>
</reference>
<dbReference type="Proteomes" id="UP001059617">
    <property type="component" value="Chromosome"/>
</dbReference>
<proteinExistence type="predicted"/>
<evidence type="ECO:0000313" key="2">
    <source>
        <dbReference type="EMBL" id="UWP86531.1"/>
    </source>
</evidence>
<protein>
    <submittedName>
        <fullName evidence="2">Uncharacterized protein</fullName>
    </submittedName>
</protein>
<name>A0ABY5WDR0_9ACTN</name>